<feature type="region of interest" description="Disordered" evidence="1">
    <location>
        <begin position="1"/>
        <end position="31"/>
    </location>
</feature>
<dbReference type="EMBL" id="AGAZ01000027">
    <property type="protein sequence ID" value="EGZ49584.1"/>
    <property type="molecule type" value="Genomic_DNA"/>
</dbReference>
<protein>
    <submittedName>
        <fullName evidence="2">Uncharacterized protein</fullName>
    </submittedName>
</protein>
<dbReference type="Proteomes" id="UP000005336">
    <property type="component" value="Unassembled WGS sequence"/>
</dbReference>
<dbReference type="STRING" id="1030841.HMPREF9370_0647"/>
<dbReference type="PATRIC" id="fig|1030841.3.peg.640"/>
<sequence length="78" mass="9943">MEISTEPCRTRSRAWRRWQNQKPSHKKAEPFRKRNTELRCLEKNWSMMYFRDEKMRRAKQLRLIYPFNRKTFDAEWFD</sequence>
<evidence type="ECO:0000256" key="1">
    <source>
        <dbReference type="SAM" id="MobiDB-lite"/>
    </source>
</evidence>
<evidence type="ECO:0000313" key="3">
    <source>
        <dbReference type="Proteomes" id="UP000005336"/>
    </source>
</evidence>
<proteinExistence type="predicted"/>
<accession>G4CNI8</accession>
<comment type="caution">
    <text evidence="2">The sequence shown here is derived from an EMBL/GenBank/DDBJ whole genome shotgun (WGS) entry which is preliminary data.</text>
</comment>
<dbReference type="HOGENOM" id="CLU_2735874_0_0_4"/>
<name>G4CNI8_9NEIS</name>
<evidence type="ECO:0000313" key="2">
    <source>
        <dbReference type="EMBL" id="EGZ49584.1"/>
    </source>
</evidence>
<gene>
    <name evidence="2" type="ORF">HMPREF9370_0647</name>
</gene>
<reference evidence="2 3" key="1">
    <citation type="submission" date="2011-06" db="EMBL/GenBank/DDBJ databases">
        <authorList>
            <person name="Muzny D."/>
            <person name="Qin X."/>
            <person name="Deng J."/>
            <person name="Jiang H."/>
            <person name="Liu Y."/>
            <person name="Qu J."/>
            <person name="Song X.-Z."/>
            <person name="Zhang L."/>
            <person name="Thornton R."/>
            <person name="Coyle M."/>
            <person name="Francisco L."/>
            <person name="Jackson L."/>
            <person name="Javaid M."/>
            <person name="Korchina V."/>
            <person name="Kovar C."/>
            <person name="Mata R."/>
            <person name="Mathew T."/>
            <person name="Ngo R."/>
            <person name="Nguyen L."/>
            <person name="Nguyen N."/>
            <person name="Okwuonu G."/>
            <person name="Ongeri F."/>
            <person name="Pham C."/>
            <person name="Simmons D."/>
            <person name="Wilczek-Boney K."/>
            <person name="Hale W."/>
            <person name="Jakkamsetti A."/>
            <person name="Pham P."/>
            <person name="Ruth R."/>
            <person name="San Lucas F."/>
            <person name="Warren J."/>
            <person name="Zhang J."/>
            <person name="Zhao Z."/>
            <person name="Zhou C."/>
            <person name="Zhu D."/>
            <person name="Lee S."/>
            <person name="Bess C."/>
            <person name="Blankenburg K."/>
            <person name="Forbes L."/>
            <person name="Fu Q."/>
            <person name="Gubbala S."/>
            <person name="Hirani K."/>
            <person name="Jayaseelan J.C."/>
            <person name="Lara F."/>
            <person name="Munidasa M."/>
            <person name="Palculict T."/>
            <person name="Patil S."/>
            <person name="Pu L.-L."/>
            <person name="Saada N."/>
            <person name="Tang L."/>
            <person name="Weissenberger G."/>
            <person name="Zhu Y."/>
            <person name="Hemphill L."/>
            <person name="Shang Y."/>
            <person name="Youmans B."/>
            <person name="Ayvaz T."/>
            <person name="Ross M."/>
            <person name="Santibanez J."/>
            <person name="Aqrawi P."/>
            <person name="Gross S."/>
            <person name="Joshi V."/>
            <person name="Fowler G."/>
            <person name="Nazareth L."/>
            <person name="Reid J."/>
            <person name="Worley K."/>
            <person name="Petrosino J."/>
            <person name="Highlander S."/>
            <person name="Gibbs R."/>
        </authorList>
    </citation>
    <scope>NUCLEOTIDE SEQUENCE [LARGE SCALE GENOMIC DNA]</scope>
    <source>
        <strain evidence="2 3">9715</strain>
    </source>
</reference>
<dbReference type="OrthoDB" id="8612200at2"/>
<dbReference type="RefSeq" id="WP_009115793.1">
    <property type="nucleotide sequence ID" value="NZ_JH165159.1"/>
</dbReference>
<organism evidence="2 3">
    <name type="scientific">Neisseria wadsworthii 9715</name>
    <dbReference type="NCBI Taxonomy" id="1030841"/>
    <lineage>
        <taxon>Bacteria</taxon>
        <taxon>Pseudomonadati</taxon>
        <taxon>Pseudomonadota</taxon>
        <taxon>Betaproteobacteria</taxon>
        <taxon>Neisseriales</taxon>
        <taxon>Neisseriaceae</taxon>
        <taxon>Neisseria</taxon>
    </lineage>
</organism>
<dbReference type="AlphaFoldDB" id="G4CNI8"/>
<keyword evidence="3" id="KW-1185">Reference proteome</keyword>